<name>A0A5B7ISJ1_PORTR</name>
<organism evidence="2 3">
    <name type="scientific">Portunus trituberculatus</name>
    <name type="common">Swimming crab</name>
    <name type="synonym">Neptunus trituberculatus</name>
    <dbReference type="NCBI Taxonomy" id="210409"/>
    <lineage>
        <taxon>Eukaryota</taxon>
        <taxon>Metazoa</taxon>
        <taxon>Ecdysozoa</taxon>
        <taxon>Arthropoda</taxon>
        <taxon>Crustacea</taxon>
        <taxon>Multicrustacea</taxon>
        <taxon>Malacostraca</taxon>
        <taxon>Eumalacostraca</taxon>
        <taxon>Eucarida</taxon>
        <taxon>Decapoda</taxon>
        <taxon>Pleocyemata</taxon>
        <taxon>Brachyura</taxon>
        <taxon>Eubrachyura</taxon>
        <taxon>Portunoidea</taxon>
        <taxon>Portunidae</taxon>
        <taxon>Portuninae</taxon>
        <taxon>Portunus</taxon>
    </lineage>
</organism>
<dbReference type="Proteomes" id="UP000324222">
    <property type="component" value="Unassembled WGS sequence"/>
</dbReference>
<dbReference type="EMBL" id="VSRR010078172">
    <property type="protein sequence ID" value="MPC88561.1"/>
    <property type="molecule type" value="Genomic_DNA"/>
</dbReference>
<evidence type="ECO:0000256" key="1">
    <source>
        <dbReference type="SAM" id="MobiDB-lite"/>
    </source>
</evidence>
<evidence type="ECO:0000313" key="2">
    <source>
        <dbReference type="EMBL" id="MPC88561.1"/>
    </source>
</evidence>
<reference evidence="2 3" key="1">
    <citation type="submission" date="2019-05" db="EMBL/GenBank/DDBJ databases">
        <title>Another draft genome of Portunus trituberculatus and its Hox gene families provides insights of decapod evolution.</title>
        <authorList>
            <person name="Jeong J.-H."/>
            <person name="Song I."/>
            <person name="Kim S."/>
            <person name="Choi T."/>
            <person name="Kim D."/>
            <person name="Ryu S."/>
            <person name="Kim W."/>
        </authorList>
    </citation>
    <scope>NUCLEOTIDE SEQUENCE [LARGE SCALE GENOMIC DNA]</scope>
    <source>
        <tissue evidence="2">Muscle</tissue>
    </source>
</reference>
<keyword evidence="3" id="KW-1185">Reference proteome</keyword>
<feature type="compositionally biased region" description="Low complexity" evidence="1">
    <location>
        <begin position="17"/>
        <end position="31"/>
    </location>
</feature>
<accession>A0A5B7ISJ1</accession>
<gene>
    <name evidence="2" type="ORF">E2C01_083471</name>
</gene>
<comment type="caution">
    <text evidence="2">The sequence shown here is derived from an EMBL/GenBank/DDBJ whole genome shotgun (WGS) entry which is preliminary data.</text>
</comment>
<feature type="region of interest" description="Disordered" evidence="1">
    <location>
        <begin position="1"/>
        <end position="50"/>
    </location>
</feature>
<feature type="compositionally biased region" description="Pro residues" evidence="1">
    <location>
        <begin position="32"/>
        <end position="48"/>
    </location>
</feature>
<protein>
    <submittedName>
        <fullName evidence="2">Uncharacterized protein</fullName>
    </submittedName>
</protein>
<sequence>MPGEGSNEATPATCHLPAAPTTHLTNHAPPLLLLPPPTPPPPPPPPPSSCTHLNPHIFYINILPFASISSPSLSSFGEY</sequence>
<evidence type="ECO:0000313" key="3">
    <source>
        <dbReference type="Proteomes" id="UP000324222"/>
    </source>
</evidence>
<proteinExistence type="predicted"/>
<dbReference type="AlphaFoldDB" id="A0A5B7ISJ1"/>